<evidence type="ECO:0000313" key="5">
    <source>
        <dbReference type="EMBL" id="TWH73510.1"/>
    </source>
</evidence>
<comment type="caution">
    <text evidence="5">The sequence shown here is derived from an EMBL/GenBank/DDBJ whole genome shotgun (WGS) entry which is preliminary data.</text>
</comment>
<protein>
    <submittedName>
        <fullName evidence="5">GT2 family glycosyltransferase</fullName>
    </submittedName>
</protein>
<keyword evidence="3 5" id="KW-0808">Transferase</keyword>
<keyword evidence="6" id="KW-1185">Reference proteome</keyword>
<dbReference type="Gene3D" id="3.90.550.10">
    <property type="entry name" value="Spore Coat Polysaccharide Biosynthesis Protein SpsA, Chain A"/>
    <property type="match status" value="1"/>
</dbReference>
<organism evidence="5 6">
    <name type="scientific">Modestobacter roseus</name>
    <dbReference type="NCBI Taxonomy" id="1181884"/>
    <lineage>
        <taxon>Bacteria</taxon>
        <taxon>Bacillati</taxon>
        <taxon>Actinomycetota</taxon>
        <taxon>Actinomycetes</taxon>
        <taxon>Geodermatophilales</taxon>
        <taxon>Geodermatophilaceae</taxon>
        <taxon>Modestobacter</taxon>
    </lineage>
</organism>
<evidence type="ECO:0000256" key="3">
    <source>
        <dbReference type="ARBA" id="ARBA00022679"/>
    </source>
</evidence>
<evidence type="ECO:0000256" key="2">
    <source>
        <dbReference type="ARBA" id="ARBA00022676"/>
    </source>
</evidence>
<dbReference type="GO" id="GO:0016757">
    <property type="term" value="F:glycosyltransferase activity"/>
    <property type="evidence" value="ECO:0007669"/>
    <property type="project" value="UniProtKB-KW"/>
</dbReference>
<sequence>MIVPRTGHRAQVITELDPTRPAVTCVVASRNRREDLLASLPRHEAPVVLVDNASTDDTVAAVRAARPEVTVVPLPDNTGALARTVGVERAGTPFVAFTDDDSWWAPGDLAKAVEIMRAHPRLGLLAARILVGPEERLDPVCEVMAASPLGTDPDLPGPSLLGFVACAALVRAEAFTAAGGFDPVVRFPGEEERLALDLAAAGWGLAYVDEVTVHHHPSTRRDASAVRQAGLWRSRVLTALMRYPLRDLAGQVLSALRAGRPGLRGLAGALPRVPAALRRRRVLPTTVMSGVRELRS</sequence>
<feature type="domain" description="Glycosyltransferase 2-like" evidence="4">
    <location>
        <begin position="44"/>
        <end position="175"/>
    </location>
</feature>
<dbReference type="PANTHER" id="PTHR43685:SF5">
    <property type="entry name" value="GLYCOSYLTRANSFERASE EPSE-RELATED"/>
    <property type="match status" value="1"/>
</dbReference>
<evidence type="ECO:0000256" key="1">
    <source>
        <dbReference type="ARBA" id="ARBA00006739"/>
    </source>
</evidence>
<dbReference type="EMBL" id="VLKF01000001">
    <property type="protein sequence ID" value="TWH73510.1"/>
    <property type="molecule type" value="Genomic_DNA"/>
</dbReference>
<proteinExistence type="inferred from homology"/>
<dbReference type="AlphaFoldDB" id="A0A562IRN7"/>
<dbReference type="InterPro" id="IPR029044">
    <property type="entry name" value="Nucleotide-diphossugar_trans"/>
</dbReference>
<dbReference type="SUPFAM" id="SSF53448">
    <property type="entry name" value="Nucleotide-diphospho-sugar transferases"/>
    <property type="match status" value="1"/>
</dbReference>
<dbReference type="InterPro" id="IPR001173">
    <property type="entry name" value="Glyco_trans_2-like"/>
</dbReference>
<evidence type="ECO:0000313" key="6">
    <source>
        <dbReference type="Proteomes" id="UP000321490"/>
    </source>
</evidence>
<reference evidence="5 6" key="1">
    <citation type="submission" date="2019-07" db="EMBL/GenBank/DDBJ databases">
        <title>R&amp;d 2014.</title>
        <authorList>
            <person name="Klenk H.-P."/>
        </authorList>
    </citation>
    <scope>NUCLEOTIDE SEQUENCE [LARGE SCALE GENOMIC DNA]</scope>
    <source>
        <strain evidence="5 6">DSM 45764</strain>
    </source>
</reference>
<accession>A0A562IRN7</accession>
<gene>
    <name evidence="5" type="ORF">JD78_02033</name>
</gene>
<name>A0A562IRN7_9ACTN</name>
<keyword evidence="2" id="KW-0328">Glycosyltransferase</keyword>
<dbReference type="InterPro" id="IPR050834">
    <property type="entry name" value="Glycosyltransf_2"/>
</dbReference>
<dbReference type="Pfam" id="PF00535">
    <property type="entry name" value="Glycos_transf_2"/>
    <property type="match status" value="1"/>
</dbReference>
<dbReference type="Proteomes" id="UP000321490">
    <property type="component" value="Unassembled WGS sequence"/>
</dbReference>
<comment type="similarity">
    <text evidence="1">Belongs to the glycosyltransferase 2 family.</text>
</comment>
<dbReference type="PANTHER" id="PTHR43685">
    <property type="entry name" value="GLYCOSYLTRANSFERASE"/>
    <property type="match status" value="1"/>
</dbReference>
<evidence type="ECO:0000259" key="4">
    <source>
        <dbReference type="Pfam" id="PF00535"/>
    </source>
</evidence>